<keyword evidence="2" id="KW-1133">Transmembrane helix</keyword>
<dbReference type="OrthoDB" id="544175at2759"/>
<name>A0A0K9NQA4_ZOSMR</name>
<reference evidence="5" key="1">
    <citation type="journal article" date="2016" name="Nature">
        <title>The genome of the seagrass Zostera marina reveals angiosperm adaptation to the sea.</title>
        <authorList>
            <person name="Olsen J.L."/>
            <person name="Rouze P."/>
            <person name="Verhelst B."/>
            <person name="Lin Y.-C."/>
            <person name="Bayer T."/>
            <person name="Collen J."/>
            <person name="Dattolo E."/>
            <person name="De Paoli E."/>
            <person name="Dittami S."/>
            <person name="Maumus F."/>
            <person name="Michel G."/>
            <person name="Kersting A."/>
            <person name="Lauritano C."/>
            <person name="Lohaus R."/>
            <person name="Toepel M."/>
            <person name="Tonon T."/>
            <person name="Vanneste K."/>
            <person name="Amirebrahimi M."/>
            <person name="Brakel J."/>
            <person name="Bostroem C."/>
            <person name="Chovatia M."/>
            <person name="Grimwood J."/>
            <person name="Jenkins J.W."/>
            <person name="Jueterbock A."/>
            <person name="Mraz A."/>
            <person name="Stam W.T."/>
            <person name="Tice H."/>
            <person name="Bornberg-Bauer E."/>
            <person name="Green P.J."/>
            <person name="Pearson G.A."/>
            <person name="Procaccini G."/>
            <person name="Duarte C.M."/>
            <person name="Schmutz J."/>
            <person name="Reusch T.B.H."/>
            <person name="Van de Peer Y."/>
        </authorList>
    </citation>
    <scope>NUCLEOTIDE SEQUENCE [LARGE SCALE GENOMIC DNA]</scope>
    <source>
        <strain evidence="5">cv. Finnish</strain>
    </source>
</reference>
<dbReference type="Pfam" id="PF07889">
    <property type="entry name" value="DUF1664"/>
    <property type="match status" value="1"/>
</dbReference>
<organism evidence="4 5">
    <name type="scientific">Zostera marina</name>
    <name type="common">Eelgrass</name>
    <dbReference type="NCBI Taxonomy" id="29655"/>
    <lineage>
        <taxon>Eukaryota</taxon>
        <taxon>Viridiplantae</taxon>
        <taxon>Streptophyta</taxon>
        <taxon>Embryophyta</taxon>
        <taxon>Tracheophyta</taxon>
        <taxon>Spermatophyta</taxon>
        <taxon>Magnoliopsida</taxon>
        <taxon>Liliopsida</taxon>
        <taxon>Zosteraceae</taxon>
        <taxon>Zostera</taxon>
    </lineage>
</organism>
<dbReference type="EMBL" id="LFYR01001978">
    <property type="protein sequence ID" value="KMZ58125.1"/>
    <property type="molecule type" value="Genomic_DNA"/>
</dbReference>
<keyword evidence="5" id="KW-1185">Reference proteome</keyword>
<comment type="caution">
    <text evidence="4">The sequence shown here is derived from an EMBL/GenBank/DDBJ whole genome shotgun (WGS) entry which is preliminary data.</text>
</comment>
<dbReference type="Proteomes" id="UP000036987">
    <property type="component" value="Unassembled WGS sequence"/>
</dbReference>
<keyword evidence="2" id="KW-0812">Transmembrane</keyword>
<protein>
    <recommendedName>
        <fullName evidence="3">DUF1664 domain-containing protein</fullName>
    </recommendedName>
</protein>
<dbReference type="InterPro" id="IPR012458">
    <property type="entry name" value="DUF1664"/>
</dbReference>
<keyword evidence="2" id="KW-0472">Membrane</keyword>
<feature type="region of interest" description="Disordered" evidence="1">
    <location>
        <begin position="311"/>
        <end position="341"/>
    </location>
</feature>
<dbReference type="PANTHER" id="PTHR47289">
    <property type="entry name" value="TRANSCRIPTION FACTOR, PUTATIVE (DUF1664)-RELATED"/>
    <property type="match status" value="1"/>
</dbReference>
<dbReference type="PANTHER" id="PTHR47289:SF2">
    <property type="entry name" value="TRANSCRIPTION FACTOR, PUTATIVE (DUF1664)-RELATED"/>
    <property type="match status" value="1"/>
</dbReference>
<feature type="transmembrane region" description="Helical" evidence="2">
    <location>
        <begin position="91"/>
        <end position="112"/>
    </location>
</feature>
<evidence type="ECO:0000313" key="5">
    <source>
        <dbReference type="Proteomes" id="UP000036987"/>
    </source>
</evidence>
<dbReference type="AlphaFoldDB" id="A0A0K9NQA4"/>
<evidence type="ECO:0000313" key="4">
    <source>
        <dbReference type="EMBL" id="KMZ58125.1"/>
    </source>
</evidence>
<sequence>MAIPFVKLTVLVGAGVAGSILATDGWLSNVPHFISGAFKFFGKHIQEDKSRSSTAKNTVDDYYLMSQVNSLREQLQSLQSSRPVTIISESYGVSTVTVVIILGTVGSCLWWWKGWKISDMAFVSQGSFNVSRNKIASQIDSVSSSVSSTKRHLSSKIDHVECTLNDCLDLTAAIKEEVSELCGDVSGVSEKYELVYRTCQVLESRIDQYGSNQGITAKGIYALCQSAKKMEDKMAEKTQFLPSSSQRLAIEQKTVAPVSMTENLLPMASASTSDPGTPPTPVESPRVLQSSKTATASNFKDFHGLRTITRSVSMKRNETPQPQDQLVSNSPGTSRSNETQFAWKLPNLKILTRSRSSASHD</sequence>
<evidence type="ECO:0000259" key="3">
    <source>
        <dbReference type="Pfam" id="PF07889"/>
    </source>
</evidence>
<dbReference type="OMA" id="CDNVGTQ"/>
<evidence type="ECO:0000256" key="2">
    <source>
        <dbReference type="SAM" id="Phobius"/>
    </source>
</evidence>
<feature type="domain" description="DUF1664" evidence="3">
    <location>
        <begin position="95"/>
        <end position="213"/>
    </location>
</feature>
<gene>
    <name evidence="4" type="ORF">ZOSMA_7G01560</name>
</gene>
<proteinExistence type="predicted"/>
<feature type="region of interest" description="Disordered" evidence="1">
    <location>
        <begin position="267"/>
        <end position="292"/>
    </location>
</feature>
<evidence type="ECO:0000256" key="1">
    <source>
        <dbReference type="SAM" id="MobiDB-lite"/>
    </source>
</evidence>
<accession>A0A0K9NQA4</accession>
<feature type="compositionally biased region" description="Polar residues" evidence="1">
    <location>
        <begin position="311"/>
        <end position="340"/>
    </location>
</feature>